<dbReference type="AlphaFoldDB" id="A0A5B7GP43"/>
<gene>
    <name evidence="1" type="ORF">E2C01_052343</name>
</gene>
<sequence>MLTSGNMVHAVKVRDKTIDMKETKDLFGRLIVLSRSNRDHILRLHVQARVVCQTSTQQQVSLDPVQYGYYKGDDGRLKPTANGDPPAPKVIIEMMR</sequence>
<evidence type="ECO:0000313" key="1">
    <source>
        <dbReference type="EMBL" id="MPC58344.1"/>
    </source>
</evidence>
<dbReference type="Proteomes" id="UP000324222">
    <property type="component" value="Unassembled WGS sequence"/>
</dbReference>
<reference evidence="1 2" key="1">
    <citation type="submission" date="2019-05" db="EMBL/GenBank/DDBJ databases">
        <title>Another draft genome of Portunus trituberculatus and its Hox gene families provides insights of decapod evolution.</title>
        <authorList>
            <person name="Jeong J.-H."/>
            <person name="Song I."/>
            <person name="Kim S."/>
            <person name="Choi T."/>
            <person name="Kim D."/>
            <person name="Ryu S."/>
            <person name="Kim W."/>
        </authorList>
    </citation>
    <scope>NUCLEOTIDE SEQUENCE [LARGE SCALE GENOMIC DNA]</scope>
    <source>
        <tissue evidence="1">Muscle</tissue>
    </source>
</reference>
<comment type="caution">
    <text evidence="1">The sequence shown here is derived from an EMBL/GenBank/DDBJ whole genome shotgun (WGS) entry which is preliminary data.</text>
</comment>
<protein>
    <submittedName>
        <fullName evidence="1">Uncharacterized protein</fullName>
    </submittedName>
</protein>
<accession>A0A5B7GP43</accession>
<evidence type="ECO:0000313" key="2">
    <source>
        <dbReference type="Proteomes" id="UP000324222"/>
    </source>
</evidence>
<organism evidence="1 2">
    <name type="scientific">Portunus trituberculatus</name>
    <name type="common">Swimming crab</name>
    <name type="synonym">Neptunus trituberculatus</name>
    <dbReference type="NCBI Taxonomy" id="210409"/>
    <lineage>
        <taxon>Eukaryota</taxon>
        <taxon>Metazoa</taxon>
        <taxon>Ecdysozoa</taxon>
        <taxon>Arthropoda</taxon>
        <taxon>Crustacea</taxon>
        <taxon>Multicrustacea</taxon>
        <taxon>Malacostraca</taxon>
        <taxon>Eumalacostraca</taxon>
        <taxon>Eucarida</taxon>
        <taxon>Decapoda</taxon>
        <taxon>Pleocyemata</taxon>
        <taxon>Brachyura</taxon>
        <taxon>Eubrachyura</taxon>
        <taxon>Portunoidea</taxon>
        <taxon>Portunidae</taxon>
        <taxon>Portuninae</taxon>
        <taxon>Portunus</taxon>
    </lineage>
</organism>
<dbReference type="EMBL" id="VSRR010015588">
    <property type="protein sequence ID" value="MPC58344.1"/>
    <property type="molecule type" value="Genomic_DNA"/>
</dbReference>
<keyword evidence="2" id="KW-1185">Reference proteome</keyword>
<proteinExistence type="predicted"/>
<name>A0A5B7GP43_PORTR</name>